<reference evidence="2" key="1">
    <citation type="submission" date="2014-11" db="EMBL/GenBank/DDBJ databases">
        <authorList>
            <person name="Amaro Gonzalez C."/>
        </authorList>
    </citation>
    <scope>NUCLEOTIDE SEQUENCE</scope>
</reference>
<organism evidence="2">
    <name type="scientific">Anguilla anguilla</name>
    <name type="common">European freshwater eel</name>
    <name type="synonym">Muraena anguilla</name>
    <dbReference type="NCBI Taxonomy" id="7936"/>
    <lineage>
        <taxon>Eukaryota</taxon>
        <taxon>Metazoa</taxon>
        <taxon>Chordata</taxon>
        <taxon>Craniata</taxon>
        <taxon>Vertebrata</taxon>
        <taxon>Euteleostomi</taxon>
        <taxon>Actinopterygii</taxon>
        <taxon>Neopterygii</taxon>
        <taxon>Teleostei</taxon>
        <taxon>Anguilliformes</taxon>
        <taxon>Anguillidae</taxon>
        <taxon>Anguilla</taxon>
    </lineage>
</organism>
<accession>A0A0E9VIG0</accession>
<reference evidence="2" key="2">
    <citation type="journal article" date="2015" name="Fish Shellfish Immunol.">
        <title>Early steps in the European eel (Anguilla anguilla)-Vibrio vulnificus interaction in the gills: Role of the RtxA13 toxin.</title>
        <authorList>
            <person name="Callol A."/>
            <person name="Pajuelo D."/>
            <person name="Ebbesson L."/>
            <person name="Teles M."/>
            <person name="MacKenzie S."/>
            <person name="Amaro C."/>
        </authorList>
    </citation>
    <scope>NUCLEOTIDE SEQUENCE</scope>
</reference>
<feature type="region of interest" description="Disordered" evidence="1">
    <location>
        <begin position="1"/>
        <end position="50"/>
    </location>
</feature>
<evidence type="ECO:0000313" key="2">
    <source>
        <dbReference type="EMBL" id="JAH77847.1"/>
    </source>
</evidence>
<protein>
    <submittedName>
        <fullName evidence="2">Uncharacterized protein</fullName>
    </submittedName>
</protein>
<dbReference type="EMBL" id="GBXM01030730">
    <property type="protein sequence ID" value="JAH77847.1"/>
    <property type="molecule type" value="Transcribed_RNA"/>
</dbReference>
<proteinExistence type="predicted"/>
<name>A0A0E9VIG0_ANGAN</name>
<sequence>MTATVWHVTSRTRDAENHTPPPTRPSAPRADHTVATQHPHHKDFFAREMT</sequence>
<dbReference type="AlphaFoldDB" id="A0A0E9VIG0"/>
<evidence type="ECO:0000256" key="1">
    <source>
        <dbReference type="SAM" id="MobiDB-lite"/>
    </source>
</evidence>